<organism evidence="2 3">
    <name type="scientific">Litorimonas taeanensis</name>
    <dbReference type="NCBI Taxonomy" id="568099"/>
    <lineage>
        <taxon>Bacteria</taxon>
        <taxon>Pseudomonadati</taxon>
        <taxon>Pseudomonadota</taxon>
        <taxon>Alphaproteobacteria</taxon>
        <taxon>Maricaulales</taxon>
        <taxon>Robiginitomaculaceae</taxon>
    </lineage>
</organism>
<evidence type="ECO:0000313" key="3">
    <source>
        <dbReference type="Proteomes" id="UP000282211"/>
    </source>
</evidence>
<keyword evidence="1" id="KW-1133">Transmembrane helix</keyword>
<keyword evidence="3" id="KW-1185">Reference proteome</keyword>
<dbReference type="InParanoid" id="A0A420WD41"/>
<gene>
    <name evidence="2" type="ORF">DES40_1707</name>
</gene>
<evidence type="ECO:0000256" key="1">
    <source>
        <dbReference type="SAM" id="Phobius"/>
    </source>
</evidence>
<dbReference type="AlphaFoldDB" id="A0A420WD41"/>
<feature type="transmembrane region" description="Helical" evidence="1">
    <location>
        <begin position="14"/>
        <end position="33"/>
    </location>
</feature>
<name>A0A420WD41_9PROT</name>
<keyword evidence="1" id="KW-0812">Transmembrane</keyword>
<accession>A0A420WD41</accession>
<comment type="caution">
    <text evidence="2">The sequence shown here is derived from an EMBL/GenBank/DDBJ whole genome shotgun (WGS) entry which is preliminary data.</text>
</comment>
<dbReference type="Proteomes" id="UP000282211">
    <property type="component" value="Unassembled WGS sequence"/>
</dbReference>
<reference evidence="2 3" key="1">
    <citation type="submission" date="2018-10" db="EMBL/GenBank/DDBJ databases">
        <title>Genomic Encyclopedia of Type Strains, Phase IV (KMG-IV): sequencing the most valuable type-strain genomes for metagenomic binning, comparative biology and taxonomic classification.</title>
        <authorList>
            <person name="Goeker M."/>
        </authorList>
    </citation>
    <scope>NUCLEOTIDE SEQUENCE [LARGE SCALE GENOMIC DNA]</scope>
    <source>
        <strain evidence="2 3">DSM 22008</strain>
    </source>
</reference>
<protein>
    <submittedName>
        <fullName evidence="2">Uncharacterized protein</fullName>
    </submittedName>
</protein>
<evidence type="ECO:0000313" key="2">
    <source>
        <dbReference type="EMBL" id="RKQ68931.1"/>
    </source>
</evidence>
<keyword evidence="1" id="KW-0472">Membrane</keyword>
<proteinExistence type="predicted"/>
<dbReference type="EMBL" id="RBII01000002">
    <property type="protein sequence ID" value="RKQ68931.1"/>
    <property type="molecule type" value="Genomic_DNA"/>
</dbReference>
<sequence>MILDTLNNNLITEITLFILLFVGVLLTFGNGNWRHVVHRYASKPRLKRLSEDAKRVAEDIANTISQQNAREYEQLNQEWHERREGINRPMRRITQDQRYLSKHMMESHSVIQRLKQVGYWNPDKYFSEIGIAGATGFAAESTSKALFSASEQIRCDLEDGFLTIITQPKLPQDDKSRARS</sequence>
<dbReference type="RefSeq" id="WP_147405875.1">
    <property type="nucleotide sequence ID" value="NZ_RBII01000002.1"/>
</dbReference>